<dbReference type="CDD" id="cd04179">
    <property type="entry name" value="DPM_DPG-synthase_like"/>
    <property type="match status" value="1"/>
</dbReference>
<dbReference type="AlphaFoldDB" id="A0A069E6L5"/>
<dbReference type="PANTHER" id="PTHR48090">
    <property type="entry name" value="UNDECAPRENYL-PHOSPHATE 4-DEOXY-4-FORMAMIDO-L-ARABINOSE TRANSFERASE-RELATED"/>
    <property type="match status" value="1"/>
</dbReference>
<dbReference type="EMBL" id="ARYH01000001">
    <property type="protein sequence ID" value="KCZ85718.1"/>
    <property type="molecule type" value="Genomic_DNA"/>
</dbReference>
<sequence length="239" mass="27023">MKLSLVLPCYNESAGIPRLVKRCEEVVALIDCEFILVNNGSNDNSAEVLAECTAGKPGIRIETVEVNQGYGFGILSGLRAASGDIIGWTHADMQTDPMDAVAAMKLFTNSDDPENLFVKGRRYGRPVADTVFTMGMTVFETVLLGHVLADVNAQPTMFSRKFFESWTSPPHDFSLDLYAYALAKRQKKKVRRFPVNFANREQGQSSWNVNWQSKYKFIKRTVEFSFQLRKRFSVNREQT</sequence>
<dbReference type="PATRIC" id="fig|1280949.3.peg.1741"/>
<organism evidence="2 3">
    <name type="scientific">Hyphomonas adhaerens MHS-3</name>
    <dbReference type="NCBI Taxonomy" id="1280949"/>
    <lineage>
        <taxon>Bacteria</taxon>
        <taxon>Pseudomonadati</taxon>
        <taxon>Pseudomonadota</taxon>
        <taxon>Alphaproteobacteria</taxon>
        <taxon>Hyphomonadales</taxon>
        <taxon>Hyphomonadaceae</taxon>
        <taxon>Hyphomonas</taxon>
    </lineage>
</organism>
<dbReference type="Pfam" id="PF00535">
    <property type="entry name" value="Glycos_transf_2"/>
    <property type="match status" value="1"/>
</dbReference>
<name>A0A069E6L5_9PROT</name>
<dbReference type="STRING" id="1280949.HAD_08535"/>
<evidence type="ECO:0000259" key="1">
    <source>
        <dbReference type="Pfam" id="PF00535"/>
    </source>
</evidence>
<accession>A0A069E6L5</accession>
<dbReference type="Proteomes" id="UP000027446">
    <property type="component" value="Unassembled WGS sequence"/>
</dbReference>
<dbReference type="OrthoDB" id="7527830at2"/>
<comment type="caution">
    <text evidence="2">The sequence shown here is derived from an EMBL/GenBank/DDBJ whole genome shotgun (WGS) entry which is preliminary data.</text>
</comment>
<dbReference type="RefSeq" id="WP_035570518.1">
    <property type="nucleotide sequence ID" value="NZ_ARYH01000001.1"/>
</dbReference>
<reference evidence="2 3" key="1">
    <citation type="journal article" date="2014" name="Antonie Van Leeuwenhoek">
        <title>Hyphomonas beringensis sp. nov. and Hyphomonas chukchiensis sp. nov., isolated from surface seawater of the Bering Sea and Chukchi Sea.</title>
        <authorList>
            <person name="Li C."/>
            <person name="Lai Q."/>
            <person name="Li G."/>
            <person name="Dong C."/>
            <person name="Wang J."/>
            <person name="Liao Y."/>
            <person name="Shao Z."/>
        </authorList>
    </citation>
    <scope>NUCLEOTIDE SEQUENCE [LARGE SCALE GENOMIC DNA]</scope>
    <source>
        <strain evidence="2 3">MHS-3</strain>
    </source>
</reference>
<proteinExistence type="predicted"/>
<dbReference type="SUPFAM" id="SSF53448">
    <property type="entry name" value="Nucleotide-diphospho-sugar transferases"/>
    <property type="match status" value="1"/>
</dbReference>
<protein>
    <submittedName>
        <fullName evidence="2">Glycosyl transferase family 2</fullName>
    </submittedName>
</protein>
<dbReference type="eggNOG" id="COG0463">
    <property type="taxonomic scope" value="Bacteria"/>
</dbReference>
<evidence type="ECO:0000313" key="2">
    <source>
        <dbReference type="EMBL" id="KCZ85718.1"/>
    </source>
</evidence>
<dbReference type="InterPro" id="IPR050256">
    <property type="entry name" value="Glycosyltransferase_2"/>
</dbReference>
<dbReference type="InterPro" id="IPR001173">
    <property type="entry name" value="Glyco_trans_2-like"/>
</dbReference>
<gene>
    <name evidence="2" type="ORF">HAD_08535</name>
</gene>
<dbReference type="GO" id="GO:0016740">
    <property type="term" value="F:transferase activity"/>
    <property type="evidence" value="ECO:0007669"/>
    <property type="project" value="UniProtKB-KW"/>
</dbReference>
<evidence type="ECO:0000313" key="3">
    <source>
        <dbReference type="Proteomes" id="UP000027446"/>
    </source>
</evidence>
<keyword evidence="3" id="KW-1185">Reference proteome</keyword>
<feature type="domain" description="Glycosyltransferase 2-like" evidence="1">
    <location>
        <begin position="4"/>
        <end position="125"/>
    </location>
</feature>
<dbReference type="InterPro" id="IPR029044">
    <property type="entry name" value="Nucleotide-diphossugar_trans"/>
</dbReference>
<keyword evidence="2" id="KW-0808">Transferase</keyword>
<dbReference type="PANTHER" id="PTHR48090:SF7">
    <property type="entry name" value="RFBJ PROTEIN"/>
    <property type="match status" value="1"/>
</dbReference>
<dbReference type="Gene3D" id="3.90.550.10">
    <property type="entry name" value="Spore Coat Polysaccharide Biosynthesis Protein SpsA, Chain A"/>
    <property type="match status" value="1"/>
</dbReference>